<dbReference type="OrthoDB" id="162680at2759"/>
<evidence type="ECO:0000313" key="3">
    <source>
        <dbReference type="Proteomes" id="UP000198211"/>
    </source>
</evidence>
<dbReference type="AlphaFoldDB" id="A0A225V9V6"/>
<gene>
    <name evidence="2" type="ORF">PHMEG_00027025</name>
</gene>
<reference evidence="3" key="1">
    <citation type="submission" date="2017-03" db="EMBL/GenBank/DDBJ databases">
        <title>Phytopthora megakarya and P. palmivora, two closely related causual agents of cacao black pod achieved similar genome size and gene model numbers by different mechanisms.</title>
        <authorList>
            <person name="Ali S."/>
            <person name="Shao J."/>
            <person name="Larry D.J."/>
            <person name="Kronmiller B."/>
            <person name="Shen D."/>
            <person name="Strem M.D."/>
            <person name="Melnick R.L."/>
            <person name="Guiltinan M.J."/>
            <person name="Tyler B.M."/>
            <person name="Meinhardt L.W."/>
            <person name="Bailey B.A."/>
        </authorList>
    </citation>
    <scope>NUCLEOTIDE SEQUENCE [LARGE SCALE GENOMIC DNA]</scope>
    <source>
        <strain evidence="3">zdho120</strain>
    </source>
</reference>
<feature type="compositionally biased region" description="Polar residues" evidence="1">
    <location>
        <begin position="70"/>
        <end position="80"/>
    </location>
</feature>
<organism evidence="2 3">
    <name type="scientific">Phytophthora megakarya</name>
    <dbReference type="NCBI Taxonomy" id="4795"/>
    <lineage>
        <taxon>Eukaryota</taxon>
        <taxon>Sar</taxon>
        <taxon>Stramenopiles</taxon>
        <taxon>Oomycota</taxon>
        <taxon>Peronosporomycetes</taxon>
        <taxon>Peronosporales</taxon>
        <taxon>Peronosporaceae</taxon>
        <taxon>Phytophthora</taxon>
    </lineage>
</organism>
<dbReference type="Proteomes" id="UP000198211">
    <property type="component" value="Unassembled WGS sequence"/>
</dbReference>
<keyword evidence="3" id="KW-1185">Reference proteome</keyword>
<name>A0A225V9V6_9STRA</name>
<protein>
    <submittedName>
        <fullName evidence="2">Uncharacterized protein</fullName>
    </submittedName>
</protein>
<dbReference type="EMBL" id="NBNE01006763">
    <property type="protein sequence ID" value="OWZ01557.1"/>
    <property type="molecule type" value="Genomic_DNA"/>
</dbReference>
<feature type="region of interest" description="Disordered" evidence="1">
    <location>
        <begin position="142"/>
        <end position="163"/>
    </location>
</feature>
<proteinExistence type="predicted"/>
<dbReference type="STRING" id="4795.A0A225V9V6"/>
<feature type="region of interest" description="Disordered" evidence="1">
    <location>
        <begin position="41"/>
        <end position="87"/>
    </location>
</feature>
<accession>A0A225V9V6</accession>
<sequence length="331" mass="38381">MDSNGSGRLRAMEAAFQREKQQRDLLEKKYARLKRRYVRLERSHNRLLTESQGKRSDAGQTSPQPGTPRSVESTPNTRTPFSVIDLTSPRVDFSSTMRIHNESRNLQRSPPSFLSRDEICAESPNSSVGSPDVSTREFRAIEDQEEKEDTTDSWLPNTDTVYSSPAPRRRLHLDFTLPTMQIMHYQAHSSIDCIGINQPVHTVLHTQKTPQQLTVENLVLGLAHVSVCIHIHRNEQQPALMDTNWSRNSSRAHIIMTDTTGHLIHPRSLLQWCLLRWYRQSVRHCRLQPLYHLDQELKAMKKLQLHWRATYSNKRTLRLMKSTKPNYFASL</sequence>
<feature type="compositionally biased region" description="Polar residues" evidence="1">
    <location>
        <begin position="152"/>
        <end position="163"/>
    </location>
</feature>
<feature type="region of interest" description="Disordered" evidence="1">
    <location>
        <begin position="1"/>
        <end position="23"/>
    </location>
</feature>
<comment type="caution">
    <text evidence="2">The sequence shown here is derived from an EMBL/GenBank/DDBJ whole genome shotgun (WGS) entry which is preliminary data.</text>
</comment>
<feature type="non-terminal residue" evidence="2">
    <location>
        <position position="331"/>
    </location>
</feature>
<evidence type="ECO:0000313" key="2">
    <source>
        <dbReference type="EMBL" id="OWZ01557.1"/>
    </source>
</evidence>
<evidence type="ECO:0000256" key="1">
    <source>
        <dbReference type="SAM" id="MobiDB-lite"/>
    </source>
</evidence>